<feature type="compositionally biased region" description="Polar residues" evidence="2">
    <location>
        <begin position="937"/>
        <end position="948"/>
    </location>
</feature>
<feature type="region of interest" description="Disordered" evidence="2">
    <location>
        <begin position="918"/>
        <end position="957"/>
    </location>
</feature>
<evidence type="ECO:0000256" key="2">
    <source>
        <dbReference type="SAM" id="MobiDB-lite"/>
    </source>
</evidence>
<feature type="compositionally biased region" description="Polar residues" evidence="2">
    <location>
        <begin position="918"/>
        <end position="930"/>
    </location>
</feature>
<feature type="domain" description="Protein kinase" evidence="3">
    <location>
        <begin position="597"/>
        <end position="918"/>
    </location>
</feature>
<dbReference type="OrthoDB" id="549357at2759"/>
<accession>A0A150GLH6</accession>
<protein>
    <recommendedName>
        <fullName evidence="3">Protein kinase domain-containing protein</fullName>
    </recommendedName>
</protein>
<dbReference type="PANTHER" id="PTHR44329:SF289">
    <property type="entry name" value="SERINE_THREONINE-PROTEIN KINASE VIK"/>
    <property type="match status" value="1"/>
</dbReference>
<feature type="region of interest" description="Disordered" evidence="2">
    <location>
        <begin position="267"/>
        <end position="292"/>
    </location>
</feature>
<dbReference type="AlphaFoldDB" id="A0A150GLH6"/>
<dbReference type="PANTHER" id="PTHR44329">
    <property type="entry name" value="SERINE/THREONINE-PROTEIN KINASE TNNI3K-RELATED"/>
    <property type="match status" value="1"/>
</dbReference>
<comment type="caution">
    <text evidence="4">The sequence shown here is derived from an EMBL/GenBank/DDBJ whole genome shotgun (WGS) entry which is preliminary data.</text>
</comment>
<dbReference type="InterPro" id="IPR011009">
    <property type="entry name" value="Kinase-like_dom_sf"/>
</dbReference>
<keyword evidence="1" id="KW-0547">Nucleotide-binding</keyword>
<dbReference type="InterPro" id="IPR000719">
    <property type="entry name" value="Prot_kinase_dom"/>
</dbReference>
<dbReference type="PROSITE" id="PS00107">
    <property type="entry name" value="PROTEIN_KINASE_ATP"/>
    <property type="match status" value="1"/>
</dbReference>
<dbReference type="Gene3D" id="3.30.200.20">
    <property type="entry name" value="Phosphorylase Kinase, domain 1"/>
    <property type="match status" value="1"/>
</dbReference>
<dbReference type="GO" id="GO:0005524">
    <property type="term" value="F:ATP binding"/>
    <property type="evidence" value="ECO:0007669"/>
    <property type="project" value="UniProtKB-UniRule"/>
</dbReference>
<dbReference type="InterPro" id="IPR051681">
    <property type="entry name" value="Ser/Thr_Kinases-Pseudokinases"/>
</dbReference>
<dbReference type="Pfam" id="PF00069">
    <property type="entry name" value="Pkinase"/>
    <property type="match status" value="1"/>
</dbReference>
<sequence>MGTPDGDWAGGSDRDEFVTDVSKGATDPWVTLTRCTLVLPDEELAFLQRIAESNGTALPSDEGLFHLDMSAQARRPVAGSPGFGVMAVERLVVGVPFDGFTPTAVEVLLLDCTLLSASAYAALPGAVELLPQSRVWPPLLLHGDQQMAMEWGPAGLWLAPGLQEALADQDRVCGQPPDRAQVTYIGRRFDGTVLPDDSWTGGASVVAGGKKGFGSEDAVVCTISGYAPELVGGRTFTDLKGTTDRCEMKRPLALRNLVLYNLAPGGVGPPQQPVDGGPKNSKAPRQLKGQDGPWANSSLPLWYFRIARYLRVRGSDSSFLRLQNVTLVVPEPEWRALVAAVLMTRVTTELQAAAAARAGPLAGPAPPQRQPVSYDPSSGTLVLAVARHYGWEGTNVTITFRLPDDAPPGARLLPYGPLDLPYKELADGNVQKGVVGVVMDEGPGVHPVHGGGAASGRLPALEPPKGAAGARDLSKAQPPFDATPTTTIDESHLILHSSGAAQLQAASASADSGVTAGAKPRAAAQPPADDERALLHDMDVYFSGLRDRVEQPHSDGGEEGLDRQPTGSQRRWYRADRKRDLSGAIRALQAGLQDAELEVFGVLGNGAFGVVYGGTWRGLPAAVKTLVVPEATVGKEGRARQRAVLEAAISMSMAHPNVVVTYTYELTPLVQQPSPAVRGVYSKGPVPPGAVEAGDCEGASAGPAEDETLGTAAGNEASQEEGVPDAYRLYIVQELCNGGTLRKALSQGMAGSIRTSGKLRILALRLALDVAEGMRHVHSCNIVHGDLKPEPGSALPQLTAKVADFGLSLPLAEGATHAFPVVTKGQLSPRSDVWSFGMMLVEFYYGCTLEDIAKVYSTMLAVSDQHNTYRWLCTFLLEDVLMTPDHAYGKLVAACLSEDPRTRPTFAEIVRLLKHQIHGNSTQEGDTSGSVPLGSVQPHNSCTESSGDPSGGAGRHG</sequence>
<keyword evidence="5" id="KW-1185">Reference proteome</keyword>
<dbReference type="GO" id="GO:0004674">
    <property type="term" value="F:protein serine/threonine kinase activity"/>
    <property type="evidence" value="ECO:0007669"/>
    <property type="project" value="TreeGrafter"/>
</dbReference>
<gene>
    <name evidence="4" type="ORF">GPECTOR_15g346</name>
</gene>
<name>A0A150GLH6_GONPE</name>
<dbReference type="EMBL" id="LSYV01000016">
    <property type="protein sequence ID" value="KXZ50662.1"/>
    <property type="molecule type" value="Genomic_DNA"/>
</dbReference>
<keyword evidence="1" id="KW-0067">ATP-binding</keyword>
<dbReference type="Proteomes" id="UP000075714">
    <property type="component" value="Unassembled WGS sequence"/>
</dbReference>
<dbReference type="InterPro" id="IPR017441">
    <property type="entry name" value="Protein_kinase_ATP_BS"/>
</dbReference>
<evidence type="ECO:0000313" key="4">
    <source>
        <dbReference type="EMBL" id="KXZ50662.1"/>
    </source>
</evidence>
<evidence type="ECO:0000259" key="3">
    <source>
        <dbReference type="PROSITE" id="PS50011"/>
    </source>
</evidence>
<dbReference type="STRING" id="33097.A0A150GLH6"/>
<organism evidence="4 5">
    <name type="scientific">Gonium pectorale</name>
    <name type="common">Green alga</name>
    <dbReference type="NCBI Taxonomy" id="33097"/>
    <lineage>
        <taxon>Eukaryota</taxon>
        <taxon>Viridiplantae</taxon>
        <taxon>Chlorophyta</taxon>
        <taxon>core chlorophytes</taxon>
        <taxon>Chlorophyceae</taxon>
        <taxon>CS clade</taxon>
        <taxon>Chlamydomonadales</taxon>
        <taxon>Volvocaceae</taxon>
        <taxon>Gonium</taxon>
    </lineage>
</organism>
<reference evidence="5" key="1">
    <citation type="journal article" date="2016" name="Nat. Commun.">
        <title>The Gonium pectorale genome demonstrates co-option of cell cycle regulation during the evolution of multicellularity.</title>
        <authorList>
            <person name="Hanschen E.R."/>
            <person name="Marriage T.N."/>
            <person name="Ferris P.J."/>
            <person name="Hamaji T."/>
            <person name="Toyoda A."/>
            <person name="Fujiyama A."/>
            <person name="Neme R."/>
            <person name="Noguchi H."/>
            <person name="Minakuchi Y."/>
            <person name="Suzuki M."/>
            <person name="Kawai-Toyooka H."/>
            <person name="Smith D.R."/>
            <person name="Sparks H."/>
            <person name="Anderson J."/>
            <person name="Bakaric R."/>
            <person name="Luria V."/>
            <person name="Karger A."/>
            <person name="Kirschner M.W."/>
            <person name="Durand P.M."/>
            <person name="Michod R.E."/>
            <person name="Nozaki H."/>
            <person name="Olson B.J."/>
        </authorList>
    </citation>
    <scope>NUCLEOTIDE SEQUENCE [LARGE SCALE GENOMIC DNA]</scope>
    <source>
        <strain evidence="5">NIES-2863</strain>
    </source>
</reference>
<feature type="region of interest" description="Disordered" evidence="2">
    <location>
        <begin position="548"/>
        <end position="572"/>
    </location>
</feature>
<feature type="region of interest" description="Disordered" evidence="2">
    <location>
        <begin position="691"/>
        <end position="718"/>
    </location>
</feature>
<dbReference type="SUPFAM" id="SSF56112">
    <property type="entry name" value="Protein kinase-like (PK-like)"/>
    <property type="match status" value="1"/>
</dbReference>
<evidence type="ECO:0000256" key="1">
    <source>
        <dbReference type="PROSITE-ProRule" id="PRU10141"/>
    </source>
</evidence>
<feature type="compositionally biased region" description="Basic and acidic residues" evidence="2">
    <location>
        <begin position="548"/>
        <end position="562"/>
    </location>
</feature>
<feature type="binding site" evidence="1">
    <location>
        <position position="635"/>
    </location>
    <ligand>
        <name>ATP</name>
        <dbReference type="ChEBI" id="CHEBI:30616"/>
    </ligand>
</feature>
<feature type="region of interest" description="Disordered" evidence="2">
    <location>
        <begin position="511"/>
        <end position="531"/>
    </location>
</feature>
<dbReference type="PROSITE" id="PS50011">
    <property type="entry name" value="PROTEIN_KINASE_DOM"/>
    <property type="match status" value="1"/>
</dbReference>
<proteinExistence type="predicted"/>
<dbReference type="Gene3D" id="1.10.510.10">
    <property type="entry name" value="Transferase(Phosphotransferase) domain 1"/>
    <property type="match status" value="1"/>
</dbReference>
<evidence type="ECO:0000313" key="5">
    <source>
        <dbReference type="Proteomes" id="UP000075714"/>
    </source>
</evidence>